<dbReference type="EMBL" id="JBIYDN010000023">
    <property type="protein sequence ID" value="MFK4446047.1"/>
    <property type="molecule type" value="Genomic_DNA"/>
</dbReference>
<evidence type="ECO:0000313" key="3">
    <source>
        <dbReference type="Proteomes" id="UP001620514"/>
    </source>
</evidence>
<keyword evidence="2" id="KW-0238">DNA-binding</keyword>
<evidence type="ECO:0000313" key="2">
    <source>
        <dbReference type="EMBL" id="MFK4446047.1"/>
    </source>
</evidence>
<proteinExistence type="predicted"/>
<reference evidence="2 3" key="1">
    <citation type="submission" date="2024-11" db="EMBL/GenBank/DDBJ databases">
        <title>Using genomics to understand microbial adaptation to soil warming.</title>
        <authorList>
            <person name="Deangelis K.M. PhD."/>
        </authorList>
    </citation>
    <scope>NUCLEOTIDE SEQUENCE [LARGE SCALE GENOMIC DNA]</scope>
    <source>
        <strain evidence="2 3">GAS97</strain>
    </source>
</reference>
<accession>A0ABW8MQR7</accession>
<dbReference type="Proteomes" id="UP001620514">
    <property type="component" value="Unassembled WGS sequence"/>
</dbReference>
<protein>
    <submittedName>
        <fullName evidence="2">DNA-binding transcriptional regulator LsrR (DeoR family)</fullName>
    </submittedName>
</protein>
<comment type="caution">
    <text evidence="2">The sequence shown here is derived from an EMBL/GenBank/DDBJ whole genome shotgun (WGS) entry which is preliminary data.</text>
</comment>
<sequence>MRKIKDVLRLKLDAKLSHEQIAGALGISKGVVTKYVGLAVAAGLDWPTVQDADEITLERRLLVAPQKPRNHVPAGLWSPPPGVAP</sequence>
<name>A0ABW8MQR7_9BURK</name>
<feature type="domain" description="HTH IS408-type" evidence="1">
    <location>
        <begin position="4"/>
        <end position="85"/>
    </location>
</feature>
<dbReference type="PROSITE" id="PS50532">
    <property type="entry name" value="HTH_IS408"/>
    <property type="match status" value="1"/>
</dbReference>
<dbReference type="InterPro" id="IPR017895">
    <property type="entry name" value="HTH_IS408/IS1162_type"/>
</dbReference>
<evidence type="ECO:0000259" key="1">
    <source>
        <dbReference type="PROSITE" id="PS50532"/>
    </source>
</evidence>
<dbReference type="GO" id="GO:0003677">
    <property type="term" value="F:DNA binding"/>
    <property type="evidence" value="ECO:0007669"/>
    <property type="project" value="UniProtKB-KW"/>
</dbReference>
<organism evidence="2 3">
    <name type="scientific">Caballeronia udeis</name>
    <dbReference type="NCBI Taxonomy" id="1232866"/>
    <lineage>
        <taxon>Bacteria</taxon>
        <taxon>Pseudomonadati</taxon>
        <taxon>Pseudomonadota</taxon>
        <taxon>Betaproteobacteria</taxon>
        <taxon>Burkholderiales</taxon>
        <taxon>Burkholderiaceae</taxon>
        <taxon>Caballeronia</taxon>
    </lineage>
</organism>
<gene>
    <name evidence="2" type="ORF">ABH943_006079</name>
</gene>
<keyword evidence="3" id="KW-1185">Reference proteome</keyword>